<feature type="compositionally biased region" description="Polar residues" evidence="1">
    <location>
        <begin position="84"/>
        <end position="101"/>
    </location>
</feature>
<feature type="compositionally biased region" description="Basic residues" evidence="1">
    <location>
        <begin position="102"/>
        <end position="124"/>
    </location>
</feature>
<accession>A0A194QNQ9</accession>
<keyword evidence="3" id="KW-1185">Reference proteome</keyword>
<dbReference type="InParanoid" id="A0A194QNQ9"/>
<dbReference type="EMBL" id="KQ461196">
    <property type="protein sequence ID" value="KPJ06610.1"/>
    <property type="molecule type" value="Genomic_DNA"/>
</dbReference>
<gene>
    <name evidence="2" type="ORF">RR48_14349</name>
</gene>
<feature type="region of interest" description="Disordered" evidence="1">
    <location>
        <begin position="1"/>
        <end position="36"/>
    </location>
</feature>
<feature type="compositionally biased region" description="Polar residues" evidence="1">
    <location>
        <begin position="17"/>
        <end position="36"/>
    </location>
</feature>
<dbReference type="AlphaFoldDB" id="A0A194QNQ9"/>
<organism evidence="2 3">
    <name type="scientific">Papilio machaon</name>
    <name type="common">Old World swallowtail butterfly</name>
    <dbReference type="NCBI Taxonomy" id="76193"/>
    <lineage>
        <taxon>Eukaryota</taxon>
        <taxon>Metazoa</taxon>
        <taxon>Ecdysozoa</taxon>
        <taxon>Arthropoda</taxon>
        <taxon>Hexapoda</taxon>
        <taxon>Insecta</taxon>
        <taxon>Pterygota</taxon>
        <taxon>Neoptera</taxon>
        <taxon>Endopterygota</taxon>
        <taxon>Lepidoptera</taxon>
        <taxon>Glossata</taxon>
        <taxon>Ditrysia</taxon>
        <taxon>Papilionoidea</taxon>
        <taxon>Papilionidae</taxon>
        <taxon>Papilioninae</taxon>
        <taxon>Papilio</taxon>
    </lineage>
</organism>
<sequence>MDKESSSDNSSEDISKAVQTLTSEDNDASIQTPSNVNNIVLLNVQSADDVRTTVLPNLAVVTSNQKESSDISKGDSLSLERNTMKNVRSMSNQPHSSNRSSFRPRAKRRGNPTHHSEPKRKSRRAIINNIYYGKLRNLVKPSSET</sequence>
<feature type="region of interest" description="Disordered" evidence="1">
    <location>
        <begin position="84"/>
        <end position="124"/>
    </location>
</feature>
<name>A0A194QNQ9_PAPMA</name>
<dbReference type="Proteomes" id="UP000053240">
    <property type="component" value="Unassembled WGS sequence"/>
</dbReference>
<protein>
    <submittedName>
        <fullName evidence="2">Uncharacterized protein</fullName>
    </submittedName>
</protein>
<evidence type="ECO:0000313" key="2">
    <source>
        <dbReference type="EMBL" id="KPJ06610.1"/>
    </source>
</evidence>
<reference evidence="2 3" key="1">
    <citation type="journal article" date="2015" name="Nat. Commun.">
        <title>Outbred genome sequencing and CRISPR/Cas9 gene editing in butterflies.</title>
        <authorList>
            <person name="Li X."/>
            <person name="Fan D."/>
            <person name="Zhang W."/>
            <person name="Liu G."/>
            <person name="Zhang L."/>
            <person name="Zhao L."/>
            <person name="Fang X."/>
            <person name="Chen L."/>
            <person name="Dong Y."/>
            <person name="Chen Y."/>
            <person name="Ding Y."/>
            <person name="Zhao R."/>
            <person name="Feng M."/>
            <person name="Zhu Y."/>
            <person name="Feng Y."/>
            <person name="Jiang X."/>
            <person name="Zhu D."/>
            <person name="Xiang H."/>
            <person name="Feng X."/>
            <person name="Li S."/>
            <person name="Wang J."/>
            <person name="Zhang G."/>
            <person name="Kronforst M.R."/>
            <person name="Wang W."/>
        </authorList>
    </citation>
    <scope>NUCLEOTIDE SEQUENCE [LARGE SCALE GENOMIC DNA]</scope>
    <source>
        <strain evidence="2">Ya'a_city_454_Pm</strain>
        <tissue evidence="2">Whole body</tissue>
    </source>
</reference>
<evidence type="ECO:0000313" key="3">
    <source>
        <dbReference type="Proteomes" id="UP000053240"/>
    </source>
</evidence>
<evidence type="ECO:0000256" key="1">
    <source>
        <dbReference type="SAM" id="MobiDB-lite"/>
    </source>
</evidence>
<proteinExistence type="predicted"/>